<dbReference type="AlphaFoldDB" id="A0A345PE59"/>
<keyword evidence="3" id="KW-0274">FAD</keyword>
<dbReference type="OrthoDB" id="9792592at2"/>
<dbReference type="Pfam" id="PF07992">
    <property type="entry name" value="Pyr_redox_2"/>
    <property type="match status" value="1"/>
</dbReference>
<dbReference type="InterPro" id="IPR036188">
    <property type="entry name" value="FAD/NAD-bd_sf"/>
</dbReference>
<dbReference type="PANTHER" id="PTHR43557">
    <property type="entry name" value="APOPTOSIS-INDUCING FACTOR 1"/>
    <property type="match status" value="1"/>
</dbReference>
<feature type="domain" description="FAD/NAD(P)-binding" evidence="5">
    <location>
        <begin position="6"/>
        <end position="301"/>
    </location>
</feature>
<protein>
    <submittedName>
        <fullName evidence="7">Ferredoxin reductase</fullName>
    </submittedName>
</protein>
<evidence type="ECO:0000256" key="1">
    <source>
        <dbReference type="ARBA" id="ARBA00001974"/>
    </source>
</evidence>
<name>A0A345PE59_9BACI</name>
<dbReference type="Gene3D" id="3.30.390.30">
    <property type="match status" value="1"/>
</dbReference>
<keyword evidence="8" id="KW-1185">Reference proteome</keyword>
<dbReference type="Proteomes" id="UP000253908">
    <property type="component" value="Chromosome"/>
</dbReference>
<dbReference type="GO" id="GO:0016651">
    <property type="term" value="F:oxidoreductase activity, acting on NAD(P)H"/>
    <property type="evidence" value="ECO:0007669"/>
    <property type="project" value="TreeGrafter"/>
</dbReference>
<sequence length="412" mass="46520">MTTNNRFVIIGAGMAGLNAAATLRNEGYKNEIMLLDKNSNLPYDRPPLSKGFLTGELDEEQILLRSPNFYDDNNIKLNLSRSAIRLDLDKQLVELDNHETVTWDKLLIAVGSRLRKLNIPGTELKHVHYLKTKEDSILLKQDLQSCEDIVIIGAGFIGSEVAASCRRKGINVTVIEALPTPLRNILGDRMGEFIAKLHRSNGVNLITNEFATELTGEDSVKEVVTNTGRRIPCQAVVIGIGVELDLNLIERTEINAANGIMVDEYCETNIPGVFAAGDCALWPYFGEKIRVEHWDHAMNQAKTAAKNMFNPKTERYNTIPYFWSDQYDVRFQYLGHAKDWDSTVLRGSIEEKKFTFFYLKNNKIVGALFVNDPKNVIPVRRFIMQNTIFNDPSILGDTHQKIKEVATKETNN</sequence>
<evidence type="ECO:0000259" key="5">
    <source>
        <dbReference type="Pfam" id="PF07992"/>
    </source>
</evidence>
<dbReference type="Pfam" id="PF14759">
    <property type="entry name" value="Reductase_C"/>
    <property type="match status" value="1"/>
</dbReference>
<dbReference type="InterPro" id="IPR050446">
    <property type="entry name" value="FAD-oxidoreductase/Apoptosis"/>
</dbReference>
<organism evidence="7 8">
    <name type="scientific">Oceanobacillus zhaokaii</name>
    <dbReference type="NCBI Taxonomy" id="2052660"/>
    <lineage>
        <taxon>Bacteria</taxon>
        <taxon>Bacillati</taxon>
        <taxon>Bacillota</taxon>
        <taxon>Bacilli</taxon>
        <taxon>Bacillales</taxon>
        <taxon>Bacillaceae</taxon>
        <taxon>Oceanobacillus</taxon>
    </lineage>
</organism>
<dbReference type="GO" id="GO:0005737">
    <property type="term" value="C:cytoplasm"/>
    <property type="evidence" value="ECO:0007669"/>
    <property type="project" value="TreeGrafter"/>
</dbReference>
<dbReference type="EMBL" id="CP024848">
    <property type="protein sequence ID" value="AXI08289.1"/>
    <property type="molecule type" value="Genomic_DNA"/>
</dbReference>
<evidence type="ECO:0000259" key="6">
    <source>
        <dbReference type="Pfam" id="PF14759"/>
    </source>
</evidence>
<dbReference type="InterPro" id="IPR023753">
    <property type="entry name" value="FAD/NAD-binding_dom"/>
</dbReference>
<dbReference type="SUPFAM" id="SSF51905">
    <property type="entry name" value="FAD/NAD(P)-binding domain"/>
    <property type="match status" value="1"/>
</dbReference>
<comment type="cofactor">
    <cofactor evidence="1">
        <name>FAD</name>
        <dbReference type="ChEBI" id="CHEBI:57692"/>
    </cofactor>
</comment>
<dbReference type="InterPro" id="IPR016156">
    <property type="entry name" value="FAD/NAD-linked_Rdtase_dimer_sf"/>
</dbReference>
<evidence type="ECO:0000313" key="8">
    <source>
        <dbReference type="Proteomes" id="UP000253908"/>
    </source>
</evidence>
<keyword evidence="4" id="KW-0560">Oxidoreductase</keyword>
<accession>A0A345PE59</accession>
<dbReference type="PRINTS" id="PR00469">
    <property type="entry name" value="PNDRDTASEII"/>
</dbReference>
<dbReference type="PRINTS" id="PR00368">
    <property type="entry name" value="FADPNR"/>
</dbReference>
<evidence type="ECO:0000313" key="7">
    <source>
        <dbReference type="EMBL" id="AXI08289.1"/>
    </source>
</evidence>
<reference evidence="8" key="1">
    <citation type="submission" date="2017-11" db="EMBL/GenBank/DDBJ databases">
        <authorList>
            <person name="Zhu W."/>
        </authorList>
    </citation>
    <scope>NUCLEOTIDE SEQUENCE [LARGE SCALE GENOMIC DNA]</scope>
    <source>
        <strain evidence="8">160</strain>
    </source>
</reference>
<evidence type="ECO:0000256" key="3">
    <source>
        <dbReference type="ARBA" id="ARBA00022827"/>
    </source>
</evidence>
<keyword evidence="2" id="KW-0285">Flavoprotein</keyword>
<dbReference type="InterPro" id="IPR028202">
    <property type="entry name" value="Reductase_C"/>
</dbReference>
<dbReference type="Gene3D" id="3.50.50.60">
    <property type="entry name" value="FAD/NAD(P)-binding domain"/>
    <property type="match status" value="2"/>
</dbReference>
<evidence type="ECO:0000256" key="2">
    <source>
        <dbReference type="ARBA" id="ARBA00022630"/>
    </source>
</evidence>
<dbReference type="SUPFAM" id="SSF55424">
    <property type="entry name" value="FAD/NAD-linked reductases, dimerisation (C-terminal) domain"/>
    <property type="match status" value="1"/>
</dbReference>
<dbReference type="PANTHER" id="PTHR43557:SF2">
    <property type="entry name" value="RIESKE DOMAIN-CONTAINING PROTEIN-RELATED"/>
    <property type="match status" value="1"/>
</dbReference>
<dbReference type="RefSeq" id="WP_114915582.1">
    <property type="nucleotide sequence ID" value="NZ_CP024848.1"/>
</dbReference>
<dbReference type="KEGG" id="ocn:CUC15_04770"/>
<proteinExistence type="predicted"/>
<gene>
    <name evidence="7" type="ORF">CUC15_04770</name>
</gene>
<evidence type="ECO:0000256" key="4">
    <source>
        <dbReference type="ARBA" id="ARBA00023002"/>
    </source>
</evidence>
<feature type="domain" description="Reductase C-terminal" evidence="6">
    <location>
        <begin position="321"/>
        <end position="405"/>
    </location>
</feature>